<feature type="repeat" description="TPR" evidence="3">
    <location>
        <begin position="1131"/>
        <end position="1164"/>
    </location>
</feature>
<feature type="repeat" description="TPR" evidence="3">
    <location>
        <begin position="811"/>
        <end position="844"/>
    </location>
</feature>
<dbReference type="Pfam" id="PF13181">
    <property type="entry name" value="TPR_8"/>
    <property type="match status" value="1"/>
</dbReference>
<dbReference type="InterPro" id="IPR019734">
    <property type="entry name" value="TPR_rpt"/>
</dbReference>
<evidence type="ECO:0000256" key="4">
    <source>
        <dbReference type="SAM" id="MobiDB-lite"/>
    </source>
</evidence>
<evidence type="ECO:0000256" key="2">
    <source>
        <dbReference type="ARBA" id="ARBA00022803"/>
    </source>
</evidence>
<dbReference type="EMBL" id="JBBXJM010000004">
    <property type="protein sequence ID" value="KAL1408315.1"/>
    <property type="molecule type" value="Genomic_DNA"/>
</dbReference>
<reference evidence="5 6" key="1">
    <citation type="submission" date="2023-08" db="EMBL/GenBank/DDBJ databases">
        <title>Annotated Genome Sequence of Vanrija albida AlHP1.</title>
        <authorList>
            <person name="Herzog R."/>
        </authorList>
    </citation>
    <scope>NUCLEOTIDE SEQUENCE [LARGE SCALE GENOMIC DNA]</scope>
    <source>
        <strain evidence="5 6">AlHP1</strain>
    </source>
</reference>
<protein>
    <submittedName>
        <fullName evidence="5">Superkiller protein 3</fullName>
    </submittedName>
</protein>
<dbReference type="PROSITE" id="PS50005">
    <property type="entry name" value="TPR"/>
    <property type="match status" value="4"/>
</dbReference>
<feature type="compositionally biased region" description="Low complexity" evidence="4">
    <location>
        <begin position="313"/>
        <end position="324"/>
    </location>
</feature>
<feature type="compositionally biased region" description="Basic residues" evidence="4">
    <location>
        <begin position="461"/>
        <end position="484"/>
    </location>
</feature>
<comment type="caution">
    <text evidence="5">The sequence shown here is derived from an EMBL/GenBank/DDBJ whole genome shotgun (WGS) entry which is preliminary data.</text>
</comment>
<dbReference type="PANTHER" id="PTHR15704:SF7">
    <property type="entry name" value="SUPERKILLER COMPLEX PROTEIN 3"/>
    <property type="match status" value="1"/>
</dbReference>
<feature type="repeat" description="TPR" evidence="3">
    <location>
        <begin position="44"/>
        <end position="77"/>
    </location>
</feature>
<dbReference type="InterPro" id="IPR011990">
    <property type="entry name" value="TPR-like_helical_dom_sf"/>
</dbReference>
<proteinExistence type="predicted"/>
<dbReference type="RefSeq" id="XP_069208259.1">
    <property type="nucleotide sequence ID" value="XM_069353617.1"/>
</dbReference>
<feature type="region of interest" description="Disordered" evidence="4">
    <location>
        <begin position="291"/>
        <end position="364"/>
    </location>
</feature>
<gene>
    <name evidence="5" type="primary">SKI3</name>
    <name evidence="5" type="ORF">Q8F55_005121</name>
</gene>
<dbReference type="Gene3D" id="1.25.40.10">
    <property type="entry name" value="Tetratricopeptide repeat domain"/>
    <property type="match status" value="5"/>
</dbReference>
<dbReference type="InterPro" id="IPR039226">
    <property type="entry name" value="Ski3/TTC37"/>
</dbReference>
<keyword evidence="1" id="KW-0677">Repeat</keyword>
<evidence type="ECO:0000256" key="1">
    <source>
        <dbReference type="ARBA" id="ARBA00022737"/>
    </source>
</evidence>
<feature type="compositionally biased region" description="Basic and acidic residues" evidence="4">
    <location>
        <begin position="332"/>
        <end position="342"/>
    </location>
</feature>
<evidence type="ECO:0000313" key="5">
    <source>
        <dbReference type="EMBL" id="KAL1408315.1"/>
    </source>
</evidence>
<dbReference type="Pfam" id="PF13432">
    <property type="entry name" value="TPR_16"/>
    <property type="match status" value="3"/>
</dbReference>
<feature type="region of interest" description="Disordered" evidence="4">
    <location>
        <begin position="437"/>
        <end position="494"/>
    </location>
</feature>
<dbReference type="GeneID" id="95986164"/>
<keyword evidence="6" id="KW-1185">Reference proteome</keyword>
<organism evidence="5 6">
    <name type="scientific">Vanrija albida</name>
    <dbReference type="NCBI Taxonomy" id="181172"/>
    <lineage>
        <taxon>Eukaryota</taxon>
        <taxon>Fungi</taxon>
        <taxon>Dikarya</taxon>
        <taxon>Basidiomycota</taxon>
        <taxon>Agaricomycotina</taxon>
        <taxon>Tremellomycetes</taxon>
        <taxon>Trichosporonales</taxon>
        <taxon>Trichosporonaceae</taxon>
        <taxon>Vanrija</taxon>
    </lineage>
</organism>
<evidence type="ECO:0000313" key="6">
    <source>
        <dbReference type="Proteomes" id="UP001565368"/>
    </source>
</evidence>
<evidence type="ECO:0000256" key="3">
    <source>
        <dbReference type="PROSITE-ProRule" id="PRU00339"/>
    </source>
</evidence>
<dbReference type="Proteomes" id="UP001565368">
    <property type="component" value="Unassembled WGS sequence"/>
</dbReference>
<sequence length="1575" mass="171238">MATAATKKAIKGIRAKLSDGENEGALYESTQLLKQLGEKDPEAPTVLAYRALALTHLERTDEAEKSYLQALKLHPGHQLATPGLKKLYTNQQKWEDLARVLETAVQTAYDARDTEKLTAAFQELVEYRQKHGPEEALWSTLLRLVPSSPVTPLIMSSLIPAGTYVPLAVPAYPAPANAPPVKLPDPLPHVHHLAGSLTLVLLLLLRTQAEIHTVTEQKVKAGRLRLGAGTERDVRRRVDAEVLGGPLGSRLLSLLRDVAAHPSVDEAVRRDVEVQEFQYWKRLVEVIQPPEKAKPASKTSAKSDPKQGAKIVPPASAKLPAKPSMVIGGRPPSKDPSPERKPVATGLPVPPLFQDEPASTPTKEEARQRADGLADGFVLLGVGGSAEEAWTWVLEGRDEPTIFYDIDFLHKFANTFPESSLTDFIDDYCRLFKLPLPKPDEDGAQTPPDVAANDHAEEKNKHRGRRGHKLKTNARARRKQRRMAGQKGELPEDVDEEEREELIASMTKLLPRLKQSIFAHRVMARVAITDEDWVNAIAYAEQGRKLVKEVENVRGISRPNAWASLDAALGVALVPYYPPKHHNRATRLLDGVLKSSPGDYEARFAVGQIKETAGDWEAARAEFQTLLDQGGSDKEMVAAREELGWCLVNEGKLEEGRDVLESVVEIRDTRKEQEGKDDEANPRARAWWRLGRTEWMIGDAESRKNAEEWFMASLRADAAFAASYTALGICYAEAYSPPDTERALKCFQKAFELDATEADAARRLAFGYADEDEWAQVRAIATRVMEGEGGVEGVAGGAVVNPTGRFAPKNGWAWKALGSTEMHYKNYYKAIEAYQIALRAEPDDAGMWRMLGDAYVKSGRHLAGLKALEHALDLDPTMWMARYHIGEVHMQLGAFDAAIDAFEAVDAETHGAEVGVTAALAEATLALGRRAAAGGFRERSRAAYYAAVEYTLTVLTSGRAHRPWGWKLIGDACLQLAEHEADPAEMEKSAVVLQPVLEHLVTDDEDRRSSVAGLGHASNLLQTSAGPQYTAKAAVFAMAYRVHLLKNEIRVANSSLYDLACALHELAVNTLNADERAAATKAAVSAIRLALERDAGDERLWNALGVICSAAGKQLAQHCFVVSLECYAKDPVVWTNLGYLYLSLDDRELANECFLKSQILDPDYARAWFGQGLLAERDGERHQATGLFAHAVTLSAGSLLEADLALAVGSFSRFLAPGQRDTRPLQQPAFALRRYTHSHPRDVAAKHLYALVCERLGLADIAADALETAATLLEEEFETSESAQVESQYAIALCNLGRVSLAAGRYAAALTAFTNCAELAEGSGDPQVVSLTVQARLGSALAHFWLGDMDKSLESFQSALDAAKNDPAVTDELVVLLARTLWSVGGEDARDAAKAHLMECLEHPDPSIKVVAALGAVGLASGDPDLVEAATAEINSAPAARRLAQDPEGTADAVQFANAIINIDQEVAVGALEEAAMLNPTAAGPRNRLAIGYIGSGKIAEAKALLKGVREAAVPDAVDASRLRGIVNTLEGEEDVVELQKAVMLAPWDAKAWESLAWARRAGQEVAAEVDEVGE</sequence>
<dbReference type="PANTHER" id="PTHR15704">
    <property type="entry name" value="SUPERKILLER 3 PROTEIN-RELATED"/>
    <property type="match status" value="1"/>
</dbReference>
<name>A0ABR3Q0Q3_9TREE</name>
<accession>A0ABR3Q0Q3</accession>
<feature type="repeat" description="TPR" evidence="3">
    <location>
        <begin position="845"/>
        <end position="878"/>
    </location>
</feature>
<dbReference type="SMART" id="SM00028">
    <property type="entry name" value="TPR"/>
    <property type="match status" value="11"/>
</dbReference>
<dbReference type="SUPFAM" id="SSF48452">
    <property type="entry name" value="TPR-like"/>
    <property type="match status" value="3"/>
</dbReference>
<keyword evidence="2 3" id="KW-0802">TPR repeat</keyword>